<name>A0A1H4EIB1_9BACT</name>
<organism evidence="4 5">
    <name type="scientific">Chitinophaga terrae</name>
    <name type="common">ex Kim and Jung 2007</name>
    <dbReference type="NCBI Taxonomy" id="408074"/>
    <lineage>
        <taxon>Bacteria</taxon>
        <taxon>Pseudomonadati</taxon>
        <taxon>Bacteroidota</taxon>
        <taxon>Chitinophagia</taxon>
        <taxon>Chitinophagales</taxon>
        <taxon>Chitinophagaceae</taxon>
        <taxon>Chitinophaga</taxon>
    </lineage>
</organism>
<dbReference type="Proteomes" id="UP000199656">
    <property type="component" value="Unassembled WGS sequence"/>
</dbReference>
<sequence>MKRYAYIPLVTVLASCAVFKGGNKKSKKSAAATPAAATPAKPVAPVGKNGIKPYDQVITKNMITQRGLITVHNTREMDSVFLEIDKPLLGRDILVVNRIKKAPGGILAYPGEELDNSTIFFEKGPNESIRVRLNLVIGAADSSNAIARAVTASNLNPVIANFPIKAYGKDSASYVIDVSKFLKENNNFINSGAPNHPFIAKSLDVKNMKDHEVNAILAFPDNIEISISKNGMISGPAPRPATLETTTSLIALPEKPMQMRYFDQRVGYFSDWMVKYADDQQGSKERHFIHRWRLEPKPEDMERYKRGELVEPAKPIVLYIDPATPKKWRKYLIMGVNDWQVAFEQAGFKNAIVAKEWPENDTTMRMEDVRYSFINYFASELTNAYGPNVHDPRSGEIIQTHIGWYHNVMELLHNWYQVQAGPNDPKARSAEFDDELMGQLIRFVSSHEVGHTLGLRHNFGSSSRTPVDSLRNIAYLKAHGHTASIMDYARFNYVAQPEDKIPQELLFPRIGEYDRWAIEWGYKYINAKTPEEDNKVMRDLITKRLAANDRLWFGDGEEKKIDPACQTEDLGDNAAKANALGIKNLKRVMANLKDWTKEDGGQRELLKNMYEQVMKQYNQYLIHVAKNIAAVNYTVRMDGDDRPSYTVVPKAKQIDAVEFFNNEVFKTPTWLMDTKIRDMVEVPGGIHPVETIQISAVNSLLSPVRINYLMTLERRYGNKALGIEQYMQLVRKEIWNNLSKVDGNHQMMQNAYVGALFNITRNAKAEISESLASSVAFNEIKTIGALIKKALPQAADQSTRAHLNALNEKIDLLSKNL</sequence>
<dbReference type="OrthoDB" id="9776599at2"/>
<protein>
    <recommendedName>
        <fullName evidence="6">Zinc-dependent metalloprotease</fullName>
    </recommendedName>
</protein>
<feature type="domain" description="DUF5118" evidence="3">
    <location>
        <begin position="51"/>
        <end position="101"/>
    </location>
</feature>
<dbReference type="InterPro" id="IPR032534">
    <property type="entry name" value="EcxA_zinc-bd"/>
</dbReference>
<dbReference type="PANTHER" id="PTHR38478">
    <property type="entry name" value="PEPTIDASE M1A AND M12B"/>
    <property type="match status" value="1"/>
</dbReference>
<dbReference type="Pfam" id="PF17162">
    <property type="entry name" value="DUF5118"/>
    <property type="match status" value="1"/>
</dbReference>
<dbReference type="InterPro" id="IPR033428">
    <property type="entry name" value="DUF5118"/>
</dbReference>
<dbReference type="Pfam" id="PF17148">
    <property type="entry name" value="DUF5117"/>
    <property type="match status" value="1"/>
</dbReference>
<dbReference type="Gene3D" id="3.40.390.10">
    <property type="entry name" value="Collagenase (Catalytic Domain)"/>
    <property type="match status" value="1"/>
</dbReference>
<evidence type="ECO:0000313" key="4">
    <source>
        <dbReference type="EMBL" id="SEA84300.1"/>
    </source>
</evidence>
<evidence type="ECO:0000313" key="5">
    <source>
        <dbReference type="Proteomes" id="UP000199656"/>
    </source>
</evidence>
<proteinExistence type="predicted"/>
<dbReference type="RefSeq" id="WP_089763437.1">
    <property type="nucleotide sequence ID" value="NZ_BKAT01000031.1"/>
</dbReference>
<gene>
    <name evidence="4" type="ORF">SAMN05660909_03730</name>
</gene>
<dbReference type="InterPro" id="IPR034032">
    <property type="entry name" value="Zn_MMP-like_bac"/>
</dbReference>
<dbReference type="InterPro" id="IPR033413">
    <property type="entry name" value="DUF5117"/>
</dbReference>
<evidence type="ECO:0000259" key="1">
    <source>
        <dbReference type="Pfam" id="PF16313"/>
    </source>
</evidence>
<dbReference type="SUPFAM" id="SSF55486">
    <property type="entry name" value="Metalloproteases ('zincins'), catalytic domain"/>
    <property type="match status" value="1"/>
</dbReference>
<dbReference type="AlphaFoldDB" id="A0A1H4EIB1"/>
<feature type="domain" description="DUF5117" evidence="2">
    <location>
        <begin position="111"/>
        <end position="297"/>
    </location>
</feature>
<evidence type="ECO:0008006" key="6">
    <source>
        <dbReference type="Google" id="ProtNLM"/>
    </source>
</evidence>
<keyword evidence="5" id="KW-1185">Reference proteome</keyword>
<dbReference type="PROSITE" id="PS51257">
    <property type="entry name" value="PROKAR_LIPOPROTEIN"/>
    <property type="match status" value="1"/>
</dbReference>
<dbReference type="EMBL" id="FNRL01000018">
    <property type="protein sequence ID" value="SEA84300.1"/>
    <property type="molecule type" value="Genomic_DNA"/>
</dbReference>
<dbReference type="Pfam" id="PF16313">
    <property type="entry name" value="DUF4953"/>
    <property type="match status" value="1"/>
</dbReference>
<evidence type="ECO:0000259" key="3">
    <source>
        <dbReference type="Pfam" id="PF17162"/>
    </source>
</evidence>
<dbReference type="STRING" id="408074.SAMN05660909_03730"/>
<accession>A0A1H4EIB1</accession>
<evidence type="ECO:0000259" key="2">
    <source>
        <dbReference type="Pfam" id="PF17148"/>
    </source>
</evidence>
<reference evidence="5" key="1">
    <citation type="submission" date="2016-10" db="EMBL/GenBank/DDBJ databases">
        <authorList>
            <person name="Varghese N."/>
            <person name="Submissions S."/>
        </authorList>
    </citation>
    <scope>NUCLEOTIDE SEQUENCE [LARGE SCALE GENOMIC DNA]</scope>
    <source>
        <strain evidence="5">DSM 23920</strain>
    </source>
</reference>
<dbReference type="InterPro" id="IPR024079">
    <property type="entry name" value="MetalloPept_cat_dom_sf"/>
</dbReference>
<dbReference type="CDD" id="cd04276">
    <property type="entry name" value="ZnMc_MMP_like_2"/>
    <property type="match status" value="1"/>
</dbReference>
<feature type="domain" description="EcxA zinc-binding" evidence="1">
    <location>
        <begin position="430"/>
        <end position="739"/>
    </location>
</feature>
<dbReference type="GO" id="GO:0008237">
    <property type="term" value="F:metallopeptidase activity"/>
    <property type="evidence" value="ECO:0007669"/>
    <property type="project" value="InterPro"/>
</dbReference>
<dbReference type="PANTHER" id="PTHR38478:SF1">
    <property type="entry name" value="ZINC DEPENDENT METALLOPROTEASE DOMAIN LIPOPROTEIN"/>
    <property type="match status" value="1"/>
</dbReference>